<protein>
    <submittedName>
        <fullName evidence="1">Uncharacterized protein</fullName>
    </submittedName>
</protein>
<sequence>VTVGYRNPFLAASENPIAHGRCD</sequence>
<name>A0A382TUL0_9ZZZZ</name>
<reference evidence="1" key="1">
    <citation type="submission" date="2018-05" db="EMBL/GenBank/DDBJ databases">
        <authorList>
            <person name="Lanie J.A."/>
            <person name="Ng W.-L."/>
            <person name="Kazmierczak K.M."/>
            <person name="Andrzejewski T.M."/>
            <person name="Davidsen T.M."/>
            <person name="Wayne K.J."/>
            <person name="Tettelin H."/>
            <person name="Glass J.I."/>
            <person name="Rusch D."/>
            <person name="Podicherti R."/>
            <person name="Tsui H.-C.T."/>
            <person name="Winkler M.E."/>
        </authorList>
    </citation>
    <scope>NUCLEOTIDE SEQUENCE</scope>
</reference>
<organism evidence="1">
    <name type="scientific">marine metagenome</name>
    <dbReference type="NCBI Taxonomy" id="408172"/>
    <lineage>
        <taxon>unclassified sequences</taxon>
        <taxon>metagenomes</taxon>
        <taxon>ecological metagenomes</taxon>
    </lineage>
</organism>
<proteinExistence type="predicted"/>
<gene>
    <name evidence="1" type="ORF">METZ01_LOCUS378055</name>
    <name evidence="2" type="ORF">METZ01_LOCUS378057</name>
</gene>
<evidence type="ECO:0000313" key="2">
    <source>
        <dbReference type="EMBL" id="SVD25203.1"/>
    </source>
</evidence>
<evidence type="ECO:0000313" key="1">
    <source>
        <dbReference type="EMBL" id="SVD25201.1"/>
    </source>
</evidence>
<feature type="non-terminal residue" evidence="1">
    <location>
        <position position="1"/>
    </location>
</feature>
<dbReference type="AlphaFoldDB" id="A0A382TUL0"/>
<dbReference type="EMBL" id="UINC01138947">
    <property type="protein sequence ID" value="SVD25203.1"/>
    <property type="molecule type" value="Genomic_DNA"/>
</dbReference>
<accession>A0A382TUL0</accession>
<dbReference type="EMBL" id="UINC01138946">
    <property type="protein sequence ID" value="SVD25201.1"/>
    <property type="molecule type" value="Genomic_DNA"/>
</dbReference>
<feature type="non-terminal residue" evidence="1">
    <location>
        <position position="23"/>
    </location>
</feature>